<reference evidence="1 2" key="1">
    <citation type="journal article" date="2017" name="Front. Microbiol.">
        <title>Genomic Characterization of Dairy Associated Leuconostoc Species and Diversity of Leuconostocs in Undefined Mixed Mesophilic Starter Cultures.</title>
        <authorList>
            <person name="Frantzen C.A."/>
            <person name="Kot W."/>
            <person name="Pedersen T.B."/>
            <person name="Ardo Y.M."/>
            <person name="Broadbent J.R."/>
            <person name="Neve H."/>
            <person name="Hansen L.H."/>
            <person name="Dal Bello F."/>
            <person name="Ostlie H.M."/>
            <person name="Kleppen H.P."/>
            <person name="Vogensen F.K."/>
            <person name="Holo H."/>
        </authorList>
    </citation>
    <scope>NUCLEOTIDE SEQUENCE [LARGE SCALE GENOMIC DNA]</scope>
    <source>
        <strain evidence="1 2">LMGCF08</strain>
    </source>
</reference>
<dbReference type="AlphaFoldDB" id="A0A1X0VC16"/>
<accession>A0A1X0VC16</accession>
<proteinExistence type="predicted"/>
<comment type="caution">
    <text evidence="1">The sequence shown here is derived from an EMBL/GenBank/DDBJ whole genome shotgun (WGS) entry which is preliminary data.</text>
</comment>
<gene>
    <name evidence="1" type="ORF">BMR96_08580</name>
</gene>
<dbReference type="STRING" id="33968.BMS77_09090"/>
<dbReference type="RefSeq" id="WP_080519541.1">
    <property type="nucleotide sequence ID" value="NZ_MPLS01000040.1"/>
</dbReference>
<name>A0A1X0VC16_LEUPS</name>
<evidence type="ECO:0000313" key="1">
    <source>
        <dbReference type="EMBL" id="ORI97164.1"/>
    </source>
</evidence>
<protein>
    <submittedName>
        <fullName evidence="1">ImmA/IrrE family metallo-endopeptidase</fullName>
    </submittedName>
</protein>
<organism evidence="1 2">
    <name type="scientific">Leuconostoc pseudomesenteroides</name>
    <dbReference type="NCBI Taxonomy" id="33968"/>
    <lineage>
        <taxon>Bacteria</taxon>
        <taxon>Bacillati</taxon>
        <taxon>Bacillota</taxon>
        <taxon>Bacilli</taxon>
        <taxon>Lactobacillales</taxon>
        <taxon>Lactobacillaceae</taxon>
        <taxon>Leuconostoc</taxon>
    </lineage>
</organism>
<dbReference type="Proteomes" id="UP000192288">
    <property type="component" value="Unassembled WGS sequence"/>
</dbReference>
<sequence length="92" mass="11006">MTNVEFYIDKFPDYTFFGIEVPHHWYYGEVNKVNGKIVIYINVLQPEWQQIDTIVHEAGHALFNMYGDDKRWSMKTMLAEKQAEYVSNHFDI</sequence>
<evidence type="ECO:0000313" key="2">
    <source>
        <dbReference type="Proteomes" id="UP000192288"/>
    </source>
</evidence>
<dbReference type="EMBL" id="MPLS01000040">
    <property type="protein sequence ID" value="ORI97164.1"/>
    <property type="molecule type" value="Genomic_DNA"/>
</dbReference>